<organism evidence="3 4">
    <name type="scientific">Homarus americanus</name>
    <name type="common">American lobster</name>
    <dbReference type="NCBI Taxonomy" id="6706"/>
    <lineage>
        <taxon>Eukaryota</taxon>
        <taxon>Metazoa</taxon>
        <taxon>Ecdysozoa</taxon>
        <taxon>Arthropoda</taxon>
        <taxon>Crustacea</taxon>
        <taxon>Multicrustacea</taxon>
        <taxon>Malacostraca</taxon>
        <taxon>Eumalacostraca</taxon>
        <taxon>Eucarida</taxon>
        <taxon>Decapoda</taxon>
        <taxon>Pleocyemata</taxon>
        <taxon>Astacidea</taxon>
        <taxon>Nephropoidea</taxon>
        <taxon>Nephropidae</taxon>
        <taxon>Homarus</taxon>
    </lineage>
</organism>
<proteinExistence type="predicted"/>
<accession>A0A8J5T6M8</accession>
<feature type="compositionally biased region" description="Polar residues" evidence="2">
    <location>
        <begin position="1"/>
        <end position="46"/>
    </location>
</feature>
<gene>
    <name evidence="3" type="ORF">Hamer_G018685</name>
</gene>
<evidence type="ECO:0000313" key="4">
    <source>
        <dbReference type="Proteomes" id="UP000747542"/>
    </source>
</evidence>
<keyword evidence="1" id="KW-0175">Coiled coil</keyword>
<dbReference type="AlphaFoldDB" id="A0A8J5T6M8"/>
<feature type="region of interest" description="Disordered" evidence="2">
    <location>
        <begin position="1"/>
        <end position="106"/>
    </location>
</feature>
<dbReference type="Proteomes" id="UP000747542">
    <property type="component" value="Unassembled WGS sequence"/>
</dbReference>
<feature type="compositionally biased region" description="Low complexity" evidence="2">
    <location>
        <begin position="587"/>
        <end position="600"/>
    </location>
</feature>
<evidence type="ECO:0000256" key="1">
    <source>
        <dbReference type="SAM" id="Coils"/>
    </source>
</evidence>
<feature type="compositionally biased region" description="Acidic residues" evidence="2">
    <location>
        <begin position="95"/>
        <end position="106"/>
    </location>
</feature>
<dbReference type="EMBL" id="JAHLQT010009960">
    <property type="protein sequence ID" value="KAG7173399.1"/>
    <property type="molecule type" value="Genomic_DNA"/>
</dbReference>
<reference evidence="3" key="1">
    <citation type="journal article" date="2021" name="Sci. Adv.">
        <title>The American lobster genome reveals insights on longevity, neural, and immune adaptations.</title>
        <authorList>
            <person name="Polinski J.M."/>
            <person name="Zimin A.V."/>
            <person name="Clark K.F."/>
            <person name="Kohn A.B."/>
            <person name="Sadowski N."/>
            <person name="Timp W."/>
            <person name="Ptitsyn A."/>
            <person name="Khanna P."/>
            <person name="Romanova D.Y."/>
            <person name="Williams P."/>
            <person name="Greenwood S.J."/>
            <person name="Moroz L.L."/>
            <person name="Walt D.R."/>
            <person name="Bodnar A.G."/>
        </authorList>
    </citation>
    <scope>NUCLEOTIDE SEQUENCE</scope>
    <source>
        <strain evidence="3">GMGI-L3</strain>
    </source>
</reference>
<sequence>MDTDGQQKGINDQVGHTLTDQPLPQFTSADQDATDSPSFTKQSFAENNEFRLSPIHFEDKEGEINGEPRINKAWKVEQLKDRAKNGDDTQKAPAPEDEVEEEGDFEAASEISFLKDTALTSSPSRSFKSSYAKSLADSYRRASLPVFISAPKGQFYFKNEEFLSLNSSQVKRSTLNQDKFLSLNSSANKTVPPPTPESASLPTTLDIVPEAQDQQAGLGKSDLNVVPADIYQQLLVNGDIFVPYERLHSLCEGGSFSLQDWHKSVSTNDGRKLINLSELRGKWNKKQDVLSLNGHGTQLGPDKDAPVESSFMEHEQLKGRIEQLCEVLADRDTTIQRLEEDLLRIRMECQRLIVDNRSLKSNISHSGAQSAGSDSAPEVSKLQQQVQLLTAQLNKAERSRHTYEAATRQLVDFLHTVNSTLNMTSNHSTTTSPATSPTTSFNSITSPALSLHTITPTSPDDDVDGDPPYRLAHPKFPSPDLLPSSTSHTFGPIRRNSDAVRKSGSVWALPTQSGNPRRVSRALSTHCVASAATGTSHNNSVASASHERGRTLTSDFLASRARELIASLKSLMRSDSVLKLNLEPKKSVSSVNNGSSTTRSTKSEGNCAVLPPDTNQFKAVARQAVAEHQNSGHGDARHHYERDKDQHVMVPSESDASPEVNQNFRSTDTTTVVPRIDDSAIREDTLQTQTSMQMNGNPQPLSLMVVGESSSTLDERHFSSLPNRNHVPVPRTLNDSDHRLVWV</sequence>
<feature type="region of interest" description="Disordered" evidence="2">
    <location>
        <begin position="466"/>
        <end position="518"/>
    </location>
</feature>
<dbReference type="OrthoDB" id="6376164at2759"/>
<keyword evidence="4" id="KW-1185">Reference proteome</keyword>
<evidence type="ECO:0000256" key="2">
    <source>
        <dbReference type="SAM" id="MobiDB-lite"/>
    </source>
</evidence>
<feature type="compositionally biased region" description="Basic and acidic residues" evidence="2">
    <location>
        <begin position="74"/>
        <end position="90"/>
    </location>
</feature>
<protein>
    <submittedName>
        <fullName evidence="3">Uncharacterized protein</fullName>
    </submittedName>
</protein>
<name>A0A8J5T6M8_HOMAM</name>
<feature type="coiled-coil region" evidence="1">
    <location>
        <begin position="379"/>
        <end position="406"/>
    </location>
</feature>
<comment type="caution">
    <text evidence="3">The sequence shown here is derived from an EMBL/GenBank/DDBJ whole genome shotgun (WGS) entry which is preliminary data.</text>
</comment>
<feature type="region of interest" description="Disordered" evidence="2">
    <location>
        <begin position="586"/>
        <end position="608"/>
    </location>
</feature>
<evidence type="ECO:0000313" key="3">
    <source>
        <dbReference type="EMBL" id="KAG7173399.1"/>
    </source>
</evidence>